<evidence type="ECO:0000256" key="1">
    <source>
        <dbReference type="ARBA" id="ARBA00005696"/>
    </source>
</evidence>
<keyword evidence="4" id="KW-0833">Ubl conjugation pathway</keyword>
<dbReference type="GO" id="GO:0000045">
    <property type="term" value="P:autophagosome assembly"/>
    <property type="evidence" value="ECO:0007669"/>
    <property type="project" value="TreeGrafter"/>
</dbReference>
<feature type="region of interest" description="Disordered" evidence="7">
    <location>
        <begin position="99"/>
        <end position="139"/>
    </location>
</feature>
<dbReference type="GO" id="GO:0005829">
    <property type="term" value="C:cytosol"/>
    <property type="evidence" value="ECO:0007669"/>
    <property type="project" value="TreeGrafter"/>
</dbReference>
<dbReference type="Proteomes" id="UP000271974">
    <property type="component" value="Unassembled WGS sequence"/>
</dbReference>
<protein>
    <recommendedName>
        <fullName evidence="2">Ubiquitin-like-conjugating enzyme ATG10</fullName>
    </recommendedName>
    <alternativeName>
        <fullName evidence="6">Autophagy-related protein 10</fullName>
    </alternativeName>
</protein>
<dbReference type="InterPro" id="IPR007135">
    <property type="entry name" value="Atg3/Atg10"/>
</dbReference>
<reference evidence="8 9" key="1">
    <citation type="submission" date="2019-01" db="EMBL/GenBank/DDBJ databases">
        <title>A draft genome assembly of the solar-powered sea slug Elysia chlorotica.</title>
        <authorList>
            <person name="Cai H."/>
            <person name="Li Q."/>
            <person name="Fang X."/>
            <person name="Li J."/>
            <person name="Curtis N.E."/>
            <person name="Altenburger A."/>
            <person name="Shibata T."/>
            <person name="Feng M."/>
            <person name="Maeda T."/>
            <person name="Schwartz J.A."/>
            <person name="Shigenobu S."/>
            <person name="Lundholm N."/>
            <person name="Nishiyama T."/>
            <person name="Yang H."/>
            <person name="Hasebe M."/>
            <person name="Li S."/>
            <person name="Pierce S.K."/>
            <person name="Wang J."/>
        </authorList>
    </citation>
    <scope>NUCLEOTIDE SEQUENCE [LARGE SCALE GENOMIC DNA]</scope>
    <source>
        <strain evidence="8">EC2010</strain>
        <tissue evidence="8">Whole organism of an adult</tissue>
    </source>
</reference>
<evidence type="ECO:0000256" key="6">
    <source>
        <dbReference type="ARBA" id="ARBA00029833"/>
    </source>
</evidence>
<keyword evidence="5" id="KW-0072">Autophagy</keyword>
<dbReference type="PANTHER" id="PTHR14957">
    <property type="entry name" value="UBIQUITIN-LIKE-CONJUGATING ENZYME ATG10"/>
    <property type="match status" value="1"/>
</dbReference>
<dbReference type="OrthoDB" id="4089664at2759"/>
<evidence type="ECO:0000313" key="9">
    <source>
        <dbReference type="Proteomes" id="UP000271974"/>
    </source>
</evidence>
<organism evidence="8 9">
    <name type="scientific">Elysia chlorotica</name>
    <name type="common">Eastern emerald elysia</name>
    <name type="synonym">Sea slug</name>
    <dbReference type="NCBI Taxonomy" id="188477"/>
    <lineage>
        <taxon>Eukaryota</taxon>
        <taxon>Metazoa</taxon>
        <taxon>Spiralia</taxon>
        <taxon>Lophotrochozoa</taxon>
        <taxon>Mollusca</taxon>
        <taxon>Gastropoda</taxon>
        <taxon>Heterobranchia</taxon>
        <taxon>Euthyneura</taxon>
        <taxon>Panpulmonata</taxon>
        <taxon>Sacoglossa</taxon>
        <taxon>Placobranchoidea</taxon>
        <taxon>Plakobranchidae</taxon>
        <taxon>Elysia</taxon>
    </lineage>
</organism>
<gene>
    <name evidence="8" type="ORF">EGW08_016003</name>
</gene>
<evidence type="ECO:0000256" key="4">
    <source>
        <dbReference type="ARBA" id="ARBA00022786"/>
    </source>
</evidence>
<dbReference type="Gene3D" id="3.30.1460.50">
    <property type="match status" value="1"/>
</dbReference>
<dbReference type="GO" id="GO:0032446">
    <property type="term" value="P:protein modification by small protein conjugation"/>
    <property type="evidence" value="ECO:0007669"/>
    <property type="project" value="TreeGrafter"/>
</dbReference>
<evidence type="ECO:0000313" key="8">
    <source>
        <dbReference type="EMBL" id="RUS76230.1"/>
    </source>
</evidence>
<name>A0A3S0ZVH5_ELYCH</name>
<dbReference type="AlphaFoldDB" id="A0A3S0ZVH5"/>
<comment type="caution">
    <text evidence="8">The sequence shown here is derived from an EMBL/GenBank/DDBJ whole genome shotgun (WGS) entry which is preliminary data.</text>
</comment>
<dbReference type="STRING" id="188477.A0A3S0ZVH5"/>
<dbReference type="GO" id="GO:0000422">
    <property type="term" value="P:autophagy of mitochondrion"/>
    <property type="evidence" value="ECO:0007669"/>
    <property type="project" value="TreeGrafter"/>
</dbReference>
<dbReference type="EMBL" id="RQTK01000679">
    <property type="protein sequence ID" value="RUS76230.1"/>
    <property type="molecule type" value="Genomic_DNA"/>
</dbReference>
<evidence type="ECO:0000256" key="7">
    <source>
        <dbReference type="SAM" id="MobiDB-lite"/>
    </source>
</evidence>
<keyword evidence="3" id="KW-0808">Transferase</keyword>
<feature type="compositionally biased region" description="Polar residues" evidence="7">
    <location>
        <begin position="56"/>
        <end position="80"/>
    </location>
</feature>
<proteinExistence type="inferred from homology"/>
<dbReference type="GO" id="GO:0061651">
    <property type="term" value="F:Atg12 conjugating enzyme activity"/>
    <property type="evidence" value="ECO:0007669"/>
    <property type="project" value="TreeGrafter"/>
</dbReference>
<dbReference type="PANTHER" id="PTHR14957:SF1">
    <property type="entry name" value="UBIQUITIN-LIKE-CONJUGATING ENZYME ATG10"/>
    <property type="match status" value="1"/>
</dbReference>
<keyword evidence="9" id="KW-1185">Reference proteome</keyword>
<evidence type="ECO:0000256" key="2">
    <source>
        <dbReference type="ARBA" id="ARBA00021099"/>
    </source>
</evidence>
<accession>A0A3S0ZVH5</accession>
<comment type="similarity">
    <text evidence="1">Belongs to the ATG10 family.</text>
</comment>
<evidence type="ECO:0000256" key="3">
    <source>
        <dbReference type="ARBA" id="ARBA00022679"/>
    </source>
</evidence>
<feature type="region of interest" description="Disordered" evidence="7">
    <location>
        <begin position="56"/>
        <end position="86"/>
    </location>
</feature>
<dbReference type="Pfam" id="PF03987">
    <property type="entry name" value="Autophagy_act_C"/>
    <property type="match status" value="1"/>
</dbReference>
<sequence length="361" mass="40038">MMGSGLLSRAEFERQVERFVDISNRINDGWQLVRAANGILYMVKKCVVSSAKSSSQFNDRATRLSSPDLVTTDRPSSFPSVTPHATPPDVHLQLQAETFPPPKPPVPGTVTLSSANQPLHPAGAQPTDASSDLKPVSPQRAYSSSHFHKALIDDAHQFSKTSDQNNASSKQQFFQRTPPITPSLLGADQQAALNTTGEDCHDSHSRSDAEVLQSEVSLCPRDMEMEADLEDESCMTESQPQQTLLTYEYHVLYSDSYSVPVLYLNIFTTDGKLLPLNEVWNLCPTNYQAHIKENKWTTLTQQEHPLLGRPYLQLHPCHTADLMAQVTSGSKPDQCQNYLSTWLSTVGPLIALKIVPAYIFE</sequence>
<evidence type="ECO:0000256" key="5">
    <source>
        <dbReference type="ARBA" id="ARBA00023006"/>
    </source>
</evidence>